<dbReference type="Gene3D" id="3.90.470.20">
    <property type="entry name" value="4'-phosphopantetheinyl transferase domain"/>
    <property type="match status" value="2"/>
</dbReference>
<name>A0A2A6E4D9_9BACL</name>
<dbReference type="InterPro" id="IPR050559">
    <property type="entry name" value="P-Pant_transferase_sf"/>
</dbReference>
<dbReference type="GO" id="GO:0019878">
    <property type="term" value="P:lysine biosynthetic process via aminoadipic acid"/>
    <property type="evidence" value="ECO:0007669"/>
    <property type="project" value="TreeGrafter"/>
</dbReference>
<dbReference type="InterPro" id="IPR037143">
    <property type="entry name" value="4-PPantetheinyl_Trfase_dom_sf"/>
</dbReference>
<dbReference type="AlphaFoldDB" id="A0A2A6E4D9"/>
<evidence type="ECO:0000313" key="5">
    <source>
        <dbReference type="EMBL" id="PDO11782.1"/>
    </source>
</evidence>
<dbReference type="Proteomes" id="UP000243688">
    <property type="component" value="Unassembled WGS sequence"/>
</dbReference>
<comment type="caution">
    <text evidence="5">The sequence shown here is derived from an EMBL/GenBank/DDBJ whole genome shotgun (WGS) entry which is preliminary data.</text>
</comment>
<dbReference type="InterPro" id="IPR008278">
    <property type="entry name" value="4-PPantetheinyl_Trfase_dom"/>
</dbReference>
<keyword evidence="2" id="KW-0808">Transferase</keyword>
<accession>A0A2A6E4D9</accession>
<comment type="similarity">
    <text evidence="1">Belongs to the P-Pant transferase superfamily. Gsp/Sfp/HetI/AcpT family.</text>
</comment>
<feature type="domain" description="4'-phosphopantetheinyl transferase N-terminal" evidence="4">
    <location>
        <begin position="17"/>
        <end position="96"/>
    </location>
</feature>
<evidence type="ECO:0000313" key="6">
    <source>
        <dbReference type="Proteomes" id="UP000243688"/>
    </source>
</evidence>
<dbReference type="GO" id="GO:0000287">
    <property type="term" value="F:magnesium ion binding"/>
    <property type="evidence" value="ECO:0007669"/>
    <property type="project" value="InterPro"/>
</dbReference>
<gene>
    <name evidence="5" type="ORF">BLM47_00285</name>
</gene>
<evidence type="ECO:0000256" key="1">
    <source>
        <dbReference type="ARBA" id="ARBA00010990"/>
    </source>
</evidence>
<protein>
    <submittedName>
        <fullName evidence="5">Uncharacterized protein</fullName>
    </submittedName>
</protein>
<organism evidence="5 6">
    <name type="scientific">Candidatus Reconcilbacillus cellulovorans</name>
    <dbReference type="NCBI Taxonomy" id="1906605"/>
    <lineage>
        <taxon>Bacteria</taxon>
        <taxon>Bacillati</taxon>
        <taxon>Bacillota</taxon>
        <taxon>Bacilli</taxon>
        <taxon>Bacillales</taxon>
        <taxon>Paenibacillaceae</taxon>
        <taxon>Candidatus Reconcilbacillus</taxon>
    </lineage>
</organism>
<dbReference type="Pfam" id="PF22624">
    <property type="entry name" value="AASDHPPT_N"/>
    <property type="match status" value="1"/>
</dbReference>
<dbReference type="EMBL" id="MOXJ01000001">
    <property type="protein sequence ID" value="PDO11782.1"/>
    <property type="molecule type" value="Genomic_DNA"/>
</dbReference>
<evidence type="ECO:0000259" key="3">
    <source>
        <dbReference type="Pfam" id="PF01648"/>
    </source>
</evidence>
<dbReference type="GO" id="GO:0008897">
    <property type="term" value="F:holo-[acyl-carrier-protein] synthase activity"/>
    <property type="evidence" value="ECO:0007669"/>
    <property type="project" value="InterPro"/>
</dbReference>
<dbReference type="SUPFAM" id="SSF56214">
    <property type="entry name" value="4'-phosphopantetheinyl transferase"/>
    <property type="match status" value="2"/>
</dbReference>
<dbReference type="InterPro" id="IPR055066">
    <property type="entry name" value="AASDHPPT_N"/>
</dbReference>
<reference evidence="5 6" key="1">
    <citation type="submission" date="2016-12" db="EMBL/GenBank/DDBJ databases">
        <title>Candidatus Reconcilibacillus cellulovorans genome.</title>
        <authorList>
            <person name="Kolinko S."/>
            <person name="Wu Y.-W."/>
            <person name="Tachea F."/>
            <person name="Denzel E."/>
            <person name="Hiras J."/>
            <person name="Baecker N."/>
            <person name="Chan L.J."/>
            <person name="Eichorst S.A."/>
            <person name="Frey D."/>
            <person name="Adams P.D."/>
            <person name="Pray T."/>
            <person name="Tanjore D."/>
            <person name="Petzold C.J."/>
            <person name="Gladden J.M."/>
            <person name="Simmons B.A."/>
            <person name="Singer S.W."/>
        </authorList>
    </citation>
    <scope>NUCLEOTIDE SEQUENCE [LARGE SCALE GENOMIC DNA]</scope>
    <source>
        <strain evidence="5">JTherm</strain>
    </source>
</reference>
<dbReference type="Pfam" id="PF01648">
    <property type="entry name" value="ACPS"/>
    <property type="match status" value="1"/>
</dbReference>
<dbReference type="GO" id="GO:0005829">
    <property type="term" value="C:cytosol"/>
    <property type="evidence" value="ECO:0007669"/>
    <property type="project" value="TreeGrafter"/>
</dbReference>
<evidence type="ECO:0000259" key="4">
    <source>
        <dbReference type="Pfam" id="PF22624"/>
    </source>
</evidence>
<dbReference type="PANTHER" id="PTHR12215:SF10">
    <property type="entry name" value="L-AMINOADIPATE-SEMIALDEHYDE DEHYDROGENASE-PHOSPHOPANTETHEINYL TRANSFERASE"/>
    <property type="match status" value="1"/>
</dbReference>
<feature type="domain" description="4'-phosphopantetheinyl transferase" evidence="3">
    <location>
        <begin position="103"/>
        <end position="204"/>
    </location>
</feature>
<dbReference type="PANTHER" id="PTHR12215">
    <property type="entry name" value="PHOSPHOPANTETHEINE TRANSFERASE"/>
    <property type="match status" value="1"/>
</dbReference>
<sequence>MRIIGVHVGDADETELSPCWDGVSEQYRKRIERFVRKEDRVRSLVGHALARWMLGERTGVGPETIHFAEGAHGKPYWPDRPDVHFNVSHSGDWVVAVVDGADVGIDIERIRQPDLKVAQRFFAPREYATLIGLQDERARTEFFFELWTLKESYVKALGLGLSYSFGRFCVLPAKGTVRIDDPSASTAYYARTCPAPEGYKLAVCGRNGIFIDSPEYFEIREFLVLWERATGRLR</sequence>
<evidence type="ECO:0000256" key="2">
    <source>
        <dbReference type="ARBA" id="ARBA00022679"/>
    </source>
</evidence>
<proteinExistence type="inferred from homology"/>